<gene>
    <name evidence="3" type="ORF">HF526_33615</name>
</gene>
<feature type="region of interest" description="Disordered" evidence="1">
    <location>
        <begin position="450"/>
        <end position="528"/>
    </location>
</feature>
<dbReference type="InterPro" id="IPR050336">
    <property type="entry name" value="Chromosome_partition/occlusion"/>
</dbReference>
<dbReference type="Gene3D" id="1.10.10.2830">
    <property type="match status" value="1"/>
</dbReference>
<dbReference type="SUPFAM" id="SSF109709">
    <property type="entry name" value="KorB DNA-binding domain-like"/>
    <property type="match status" value="1"/>
</dbReference>
<keyword evidence="4" id="KW-1185">Reference proteome</keyword>
<evidence type="ECO:0000259" key="2">
    <source>
        <dbReference type="SMART" id="SM00470"/>
    </source>
</evidence>
<dbReference type="SUPFAM" id="SSF110849">
    <property type="entry name" value="ParB/Sulfiredoxin"/>
    <property type="match status" value="1"/>
</dbReference>
<accession>A0ABX1SMF3</accession>
<organism evidence="3 4">
    <name type="scientific">Pseudonocardia acidicola</name>
    <dbReference type="NCBI Taxonomy" id="2724939"/>
    <lineage>
        <taxon>Bacteria</taxon>
        <taxon>Bacillati</taxon>
        <taxon>Actinomycetota</taxon>
        <taxon>Actinomycetes</taxon>
        <taxon>Pseudonocardiales</taxon>
        <taxon>Pseudonocardiaceae</taxon>
        <taxon>Pseudonocardia</taxon>
    </lineage>
</organism>
<dbReference type="RefSeq" id="WP_169385696.1">
    <property type="nucleotide sequence ID" value="NZ_JAAXLA010000130.1"/>
</dbReference>
<name>A0ABX1SMF3_9PSEU</name>
<dbReference type="EMBL" id="JAAXLA010000130">
    <property type="protein sequence ID" value="NMI02195.1"/>
    <property type="molecule type" value="Genomic_DNA"/>
</dbReference>
<evidence type="ECO:0000313" key="4">
    <source>
        <dbReference type="Proteomes" id="UP000820669"/>
    </source>
</evidence>
<reference evidence="3 4" key="1">
    <citation type="submission" date="2020-04" db="EMBL/GenBank/DDBJ databases">
        <authorList>
            <person name="Klaysubun C."/>
            <person name="Duangmal K."/>
            <person name="Lipun K."/>
        </authorList>
    </citation>
    <scope>NUCLEOTIDE SEQUENCE [LARGE SCALE GENOMIC DNA]</scope>
    <source>
        <strain evidence="3 4">K10HN5</strain>
    </source>
</reference>
<feature type="domain" description="ParB-like N-terminal" evidence="2">
    <location>
        <begin position="2"/>
        <end position="91"/>
    </location>
</feature>
<dbReference type="InterPro" id="IPR036086">
    <property type="entry name" value="ParB/Sulfiredoxin_sf"/>
</dbReference>
<dbReference type="Proteomes" id="UP000820669">
    <property type="component" value="Unassembled WGS sequence"/>
</dbReference>
<dbReference type="InterPro" id="IPR003115">
    <property type="entry name" value="ParB_N"/>
</dbReference>
<proteinExistence type="predicted"/>
<dbReference type="SMART" id="SM00470">
    <property type="entry name" value="ParB"/>
    <property type="match status" value="1"/>
</dbReference>
<evidence type="ECO:0000256" key="1">
    <source>
        <dbReference type="SAM" id="MobiDB-lite"/>
    </source>
</evidence>
<evidence type="ECO:0000313" key="3">
    <source>
        <dbReference type="EMBL" id="NMI02195.1"/>
    </source>
</evidence>
<feature type="compositionally biased region" description="Acidic residues" evidence="1">
    <location>
        <begin position="467"/>
        <end position="494"/>
    </location>
</feature>
<dbReference type="PANTHER" id="PTHR33375:SF1">
    <property type="entry name" value="CHROMOSOME-PARTITIONING PROTEIN PARB-RELATED"/>
    <property type="match status" value="1"/>
</dbReference>
<comment type="caution">
    <text evidence="3">The sequence shown here is derived from an EMBL/GenBank/DDBJ whole genome shotgun (WGS) entry which is preliminary data.</text>
</comment>
<protein>
    <submittedName>
        <fullName evidence="3">ParB/RepB/Spo0J family partition protein</fullName>
    </submittedName>
</protein>
<feature type="compositionally biased region" description="Low complexity" evidence="1">
    <location>
        <begin position="450"/>
        <end position="465"/>
    </location>
</feature>
<sequence>MQTVHIDQLVDLDADRDLREDRGDVAALAESIAELGLLEPLTVIPREDGRFTIYAGHRRRDAVRRAAELLVADPDHYDLSAEQAAARAEQLHHVPCYERPDLAGRDVLTQIAENGERLSLTDAERARGLQLALVDGLDARAIARATGIKLATVRAADKVAALPEAAQKALATGQLGLDEAASLDEFADDANAVERILRGSHLGYALAEERHKRDRKAKAAQLREQLTADGYVLVSKPKDFPWSSREAELGDLADAEGNPLTVAEYGLAEGHAVFIDSASYAEPRPVHICRAPEAHGHTRLRPTGYVSPDEIARREAEEAARREHAEKMSAARDVRAKFLRRLIGSQKAAAKHTDLLLTIAARWPDLIDAGHRHPLAEQLCPQPEQWTPARIQQCAVATAVLGIDDHAERLRGWNVKHEAALWWWDQLTTLGYDITPAEVEHRAATQAAYTAEQAARAAEQAARAAAEAEDEEDEDQEDEPGADEQDCEDCEDCEDCHAAPTQTTAAGCQWTADTDETGQDGEHDAPAA</sequence>
<dbReference type="Gene3D" id="3.90.1530.30">
    <property type="match status" value="1"/>
</dbReference>
<dbReference type="PANTHER" id="PTHR33375">
    <property type="entry name" value="CHROMOSOME-PARTITIONING PROTEIN PARB-RELATED"/>
    <property type="match status" value="1"/>
</dbReference>
<dbReference type="Pfam" id="PF02195">
    <property type="entry name" value="ParB_N"/>
    <property type="match status" value="1"/>
</dbReference>